<gene>
    <name evidence="1" type="ORF">AT728_21895</name>
</gene>
<reference evidence="1 2" key="1">
    <citation type="submission" date="2015-12" db="EMBL/GenBank/DDBJ databases">
        <title>Draft genome sequence of Streptomyces silvensis ATCC 53525, a producer of novel hormone antagonists.</title>
        <authorList>
            <person name="Johnston C.W."/>
            <person name="Li Y."/>
            <person name="Magarvey N.A."/>
        </authorList>
    </citation>
    <scope>NUCLEOTIDE SEQUENCE [LARGE SCALE GENOMIC DNA]</scope>
    <source>
        <strain evidence="1 2">ATCC 53525</strain>
    </source>
</reference>
<dbReference type="InterPro" id="IPR008792">
    <property type="entry name" value="PQQD"/>
</dbReference>
<evidence type="ECO:0008006" key="3">
    <source>
        <dbReference type="Google" id="ProtNLM"/>
    </source>
</evidence>
<dbReference type="RefSeq" id="WP_058846697.1">
    <property type="nucleotide sequence ID" value="NZ_LOCL01000028.1"/>
</dbReference>
<sequence length="86" mass="9361">MTLALKPDVTTTDTEDGLVLLDQRSGRYWQLNRSGATTLRLLLDGHTPEETAARLTRHHPEAAGRALTDVTALLAALDRARLVVTA</sequence>
<name>A0A0W7X908_9ACTN</name>
<dbReference type="NCBIfam" id="NF033530">
    <property type="entry name" value="lasso_PqqD_Strm"/>
    <property type="match status" value="1"/>
</dbReference>
<proteinExistence type="predicted"/>
<dbReference type="Gene3D" id="1.10.10.1150">
    <property type="entry name" value="Coenzyme PQQ synthesis protein D (PqqD)"/>
    <property type="match status" value="1"/>
</dbReference>
<dbReference type="STRING" id="1765722.AT728_21895"/>
<keyword evidence="2" id="KW-1185">Reference proteome</keyword>
<evidence type="ECO:0000313" key="2">
    <source>
        <dbReference type="Proteomes" id="UP000054804"/>
    </source>
</evidence>
<dbReference type="AlphaFoldDB" id="A0A0W7X908"/>
<dbReference type="InterPro" id="IPR041881">
    <property type="entry name" value="PqqD_sf"/>
</dbReference>
<protein>
    <recommendedName>
        <fullName evidence="3">Lasso peptide biosynthesis PqqD family chaperone</fullName>
    </recommendedName>
</protein>
<dbReference type="Proteomes" id="UP000054804">
    <property type="component" value="Unassembled WGS sequence"/>
</dbReference>
<organism evidence="1 2">
    <name type="scientific">Streptomyces silvensis</name>
    <dbReference type="NCBI Taxonomy" id="1765722"/>
    <lineage>
        <taxon>Bacteria</taxon>
        <taxon>Bacillati</taxon>
        <taxon>Actinomycetota</taxon>
        <taxon>Actinomycetes</taxon>
        <taxon>Kitasatosporales</taxon>
        <taxon>Streptomycetaceae</taxon>
        <taxon>Streptomyces</taxon>
    </lineage>
</organism>
<dbReference type="OrthoDB" id="5195143at2"/>
<dbReference type="Pfam" id="PF05402">
    <property type="entry name" value="PqqD"/>
    <property type="match status" value="1"/>
</dbReference>
<comment type="caution">
    <text evidence="1">The sequence shown here is derived from an EMBL/GenBank/DDBJ whole genome shotgun (WGS) entry which is preliminary data.</text>
</comment>
<evidence type="ECO:0000313" key="1">
    <source>
        <dbReference type="EMBL" id="KUF19207.1"/>
    </source>
</evidence>
<dbReference type="EMBL" id="LOCL01000028">
    <property type="protein sequence ID" value="KUF19207.1"/>
    <property type="molecule type" value="Genomic_DNA"/>
</dbReference>
<accession>A0A0W7X908</accession>